<dbReference type="EMBL" id="DXGD01000164">
    <property type="protein sequence ID" value="HIW99393.1"/>
    <property type="molecule type" value="Genomic_DNA"/>
</dbReference>
<sequence>MALSPNFFDHHPLVNIPMGSLEATNILGHVVCFGMDFLSLTGRVFMAHDASGHELAFLSSRGSSSSSVGSAICDDKSLTKSLLSHYGIPSAPSRRVLSLDSAEATEFVEEHGWPVVVKPIRGIGGKGVTANIQTLEQLQRAAQQASGPRGYLIERHVPGDDYRFLVLAGRVLGVWGKTAANVVGDGKSSISELIDLKNQIRANNPHVAARLIKKDTLVRDHLEYSGLDLEHVPDEGTTVTLRSASNLSSGGDNVEITDSVHPSFKDIAVEAAAAIPDIELLGLDILLEDPFRPADEQQVNICEINHNPGISAHDFPLFGPPRETAREYIEHLLARKGAEIPEHRSRRSYRIVIEGSADPEELARLTQELEEKLSLTCSSVQSLPEGPAFDVEGSGMAIATMVNILMRSQQKIGSIDALSGKLCP</sequence>
<dbReference type="PANTHER" id="PTHR21621">
    <property type="entry name" value="RIBOSOMAL PROTEIN S6 MODIFICATION PROTEIN"/>
    <property type="match status" value="1"/>
</dbReference>
<comment type="caution">
    <text evidence="3">The sequence shown here is derived from an EMBL/GenBank/DDBJ whole genome shotgun (WGS) entry which is preliminary data.</text>
</comment>
<gene>
    <name evidence="3" type="ORF">H9871_04550</name>
</gene>
<dbReference type="GO" id="GO:0005524">
    <property type="term" value="F:ATP binding"/>
    <property type="evidence" value="ECO:0007669"/>
    <property type="project" value="UniProtKB-UniRule"/>
</dbReference>
<accession>A0A9D1S2I7</accession>
<dbReference type="InterPro" id="IPR005479">
    <property type="entry name" value="CPAse_ATP-bd"/>
</dbReference>
<proteinExistence type="predicted"/>
<dbReference type="InterPro" id="IPR011761">
    <property type="entry name" value="ATP-grasp"/>
</dbReference>
<dbReference type="Proteomes" id="UP000824151">
    <property type="component" value="Unassembled WGS sequence"/>
</dbReference>
<evidence type="ECO:0000259" key="2">
    <source>
        <dbReference type="PROSITE" id="PS50975"/>
    </source>
</evidence>
<name>A0A9D1S2I7_9MICC</name>
<keyword evidence="1" id="KW-0547">Nucleotide-binding</keyword>
<evidence type="ECO:0000256" key="1">
    <source>
        <dbReference type="PROSITE-ProRule" id="PRU00409"/>
    </source>
</evidence>
<keyword evidence="1" id="KW-0067">ATP-binding</keyword>
<organism evidence="3 4">
    <name type="scientific">Candidatus Nesterenkonia stercoripullorum</name>
    <dbReference type="NCBI Taxonomy" id="2838701"/>
    <lineage>
        <taxon>Bacteria</taxon>
        <taxon>Bacillati</taxon>
        <taxon>Actinomycetota</taxon>
        <taxon>Actinomycetes</taxon>
        <taxon>Micrococcales</taxon>
        <taxon>Micrococcaceae</taxon>
        <taxon>Nesterenkonia</taxon>
    </lineage>
</organism>
<protein>
    <recommendedName>
        <fullName evidence="2">ATP-grasp domain-containing protein</fullName>
    </recommendedName>
</protein>
<dbReference type="GO" id="GO:0046872">
    <property type="term" value="F:metal ion binding"/>
    <property type="evidence" value="ECO:0007669"/>
    <property type="project" value="InterPro"/>
</dbReference>
<dbReference type="PROSITE" id="PS50975">
    <property type="entry name" value="ATP_GRASP"/>
    <property type="match status" value="1"/>
</dbReference>
<dbReference type="GO" id="GO:0009432">
    <property type="term" value="P:SOS response"/>
    <property type="evidence" value="ECO:0007669"/>
    <property type="project" value="TreeGrafter"/>
</dbReference>
<dbReference type="GO" id="GO:0018169">
    <property type="term" value="F:ribosomal S6-glutamic acid ligase activity"/>
    <property type="evidence" value="ECO:0007669"/>
    <property type="project" value="TreeGrafter"/>
</dbReference>
<evidence type="ECO:0000313" key="3">
    <source>
        <dbReference type="EMBL" id="HIW99393.1"/>
    </source>
</evidence>
<dbReference type="Gene3D" id="3.30.470.20">
    <property type="entry name" value="ATP-grasp fold, B domain"/>
    <property type="match status" value="2"/>
</dbReference>
<reference evidence="3" key="2">
    <citation type="submission" date="2021-04" db="EMBL/GenBank/DDBJ databases">
        <authorList>
            <person name="Gilroy R."/>
        </authorList>
    </citation>
    <scope>NUCLEOTIDE SEQUENCE</scope>
    <source>
        <strain evidence="3">ChiHejej3B27-3195</strain>
    </source>
</reference>
<dbReference type="Pfam" id="PF02786">
    <property type="entry name" value="CPSase_L_D2"/>
    <property type="match status" value="1"/>
</dbReference>
<evidence type="ECO:0000313" key="4">
    <source>
        <dbReference type="Proteomes" id="UP000824151"/>
    </source>
</evidence>
<dbReference type="AlphaFoldDB" id="A0A9D1S2I7"/>
<reference evidence="3" key="1">
    <citation type="journal article" date="2021" name="PeerJ">
        <title>Extensive microbial diversity within the chicken gut microbiome revealed by metagenomics and culture.</title>
        <authorList>
            <person name="Gilroy R."/>
            <person name="Ravi A."/>
            <person name="Getino M."/>
            <person name="Pursley I."/>
            <person name="Horton D.L."/>
            <person name="Alikhan N.F."/>
            <person name="Baker D."/>
            <person name="Gharbi K."/>
            <person name="Hall N."/>
            <person name="Watson M."/>
            <person name="Adriaenssens E.M."/>
            <person name="Foster-Nyarko E."/>
            <person name="Jarju S."/>
            <person name="Secka A."/>
            <person name="Antonio M."/>
            <person name="Oren A."/>
            <person name="Chaudhuri R.R."/>
            <person name="La Ragione R."/>
            <person name="Hildebrand F."/>
            <person name="Pallen M.J."/>
        </authorList>
    </citation>
    <scope>NUCLEOTIDE SEQUENCE</scope>
    <source>
        <strain evidence="3">ChiHejej3B27-3195</strain>
    </source>
</reference>
<dbReference type="GO" id="GO:0005737">
    <property type="term" value="C:cytoplasm"/>
    <property type="evidence" value="ECO:0007669"/>
    <property type="project" value="TreeGrafter"/>
</dbReference>
<dbReference type="PANTHER" id="PTHR21621:SF0">
    <property type="entry name" value="BETA-CITRYLGLUTAMATE SYNTHASE B-RELATED"/>
    <property type="match status" value="1"/>
</dbReference>
<dbReference type="SUPFAM" id="SSF56059">
    <property type="entry name" value="Glutathione synthetase ATP-binding domain-like"/>
    <property type="match status" value="1"/>
</dbReference>
<feature type="domain" description="ATP-grasp" evidence="2">
    <location>
        <begin position="80"/>
        <end position="333"/>
    </location>
</feature>